<keyword evidence="3" id="KW-1185">Reference proteome</keyword>
<evidence type="ECO:0000313" key="2">
    <source>
        <dbReference type="EMBL" id="TNN27959.1"/>
    </source>
</evidence>
<feature type="region of interest" description="Disordered" evidence="1">
    <location>
        <begin position="1"/>
        <end position="30"/>
    </location>
</feature>
<sequence>MDAGERPQRRFRRRSKVEEDESVDDGVLVKPPLSPHPYSAIFRPALVHVTNINDTKSPGMVYILIVFHILHLGSNSQKSMEEQRLIWCIVGRHQGGQRANGQAATPREWNQKDQKD</sequence>
<accession>A0A4Z2EGE2</accession>
<dbReference type="AlphaFoldDB" id="A0A4Z2EGE2"/>
<proteinExistence type="predicted"/>
<evidence type="ECO:0000256" key="1">
    <source>
        <dbReference type="SAM" id="MobiDB-lite"/>
    </source>
</evidence>
<dbReference type="EMBL" id="SRLO01007487">
    <property type="protein sequence ID" value="TNN27959.1"/>
    <property type="molecule type" value="Genomic_DNA"/>
</dbReference>
<protein>
    <submittedName>
        <fullName evidence="2">Uncharacterized protein</fullName>
    </submittedName>
</protein>
<evidence type="ECO:0000313" key="3">
    <source>
        <dbReference type="Proteomes" id="UP000314294"/>
    </source>
</evidence>
<organism evidence="2 3">
    <name type="scientific">Liparis tanakae</name>
    <name type="common">Tanaka's snailfish</name>
    <dbReference type="NCBI Taxonomy" id="230148"/>
    <lineage>
        <taxon>Eukaryota</taxon>
        <taxon>Metazoa</taxon>
        <taxon>Chordata</taxon>
        <taxon>Craniata</taxon>
        <taxon>Vertebrata</taxon>
        <taxon>Euteleostomi</taxon>
        <taxon>Actinopterygii</taxon>
        <taxon>Neopterygii</taxon>
        <taxon>Teleostei</taxon>
        <taxon>Neoteleostei</taxon>
        <taxon>Acanthomorphata</taxon>
        <taxon>Eupercaria</taxon>
        <taxon>Perciformes</taxon>
        <taxon>Cottioidei</taxon>
        <taxon>Cottales</taxon>
        <taxon>Liparidae</taxon>
        <taxon>Liparis</taxon>
    </lineage>
</organism>
<reference evidence="2 3" key="1">
    <citation type="submission" date="2019-03" db="EMBL/GenBank/DDBJ databases">
        <title>First draft genome of Liparis tanakae, snailfish: a comprehensive survey of snailfish specific genes.</title>
        <authorList>
            <person name="Kim W."/>
            <person name="Song I."/>
            <person name="Jeong J.-H."/>
            <person name="Kim D."/>
            <person name="Kim S."/>
            <person name="Ryu S."/>
            <person name="Song J.Y."/>
            <person name="Lee S.K."/>
        </authorList>
    </citation>
    <scope>NUCLEOTIDE SEQUENCE [LARGE SCALE GENOMIC DNA]</scope>
    <source>
        <tissue evidence="2">Muscle</tissue>
    </source>
</reference>
<comment type="caution">
    <text evidence="2">The sequence shown here is derived from an EMBL/GenBank/DDBJ whole genome shotgun (WGS) entry which is preliminary data.</text>
</comment>
<dbReference type="Proteomes" id="UP000314294">
    <property type="component" value="Unassembled WGS sequence"/>
</dbReference>
<name>A0A4Z2EGE2_9TELE</name>
<gene>
    <name evidence="2" type="ORF">EYF80_061893</name>
</gene>
<feature type="region of interest" description="Disordered" evidence="1">
    <location>
        <begin position="96"/>
        <end position="116"/>
    </location>
</feature>